<evidence type="ECO:0000256" key="4">
    <source>
        <dbReference type="SAM" id="Phobius"/>
    </source>
</evidence>
<keyword evidence="4" id="KW-1133">Transmembrane helix</keyword>
<keyword evidence="2" id="KW-0396">Initiation factor</keyword>
<evidence type="ECO:0000256" key="2">
    <source>
        <dbReference type="ARBA" id="ARBA00022540"/>
    </source>
</evidence>
<feature type="transmembrane region" description="Helical" evidence="4">
    <location>
        <begin position="21"/>
        <end position="39"/>
    </location>
</feature>
<accession>A0AAE0ANJ1</accession>
<evidence type="ECO:0000256" key="1">
    <source>
        <dbReference type="ARBA" id="ARBA00022490"/>
    </source>
</evidence>
<dbReference type="GO" id="GO:0031369">
    <property type="term" value="F:translation initiation factor binding"/>
    <property type="evidence" value="ECO:0007669"/>
    <property type="project" value="InterPro"/>
</dbReference>
<dbReference type="InterPro" id="IPR008905">
    <property type="entry name" value="EIF3C_N_dom"/>
</dbReference>
<feature type="domain" description="Eukaryotic translation initiation factor 3 subunit C N-terminal" evidence="5">
    <location>
        <begin position="6"/>
        <end position="45"/>
    </location>
</feature>
<dbReference type="Pfam" id="PF05470">
    <property type="entry name" value="eIF-3c_N"/>
    <property type="match status" value="1"/>
</dbReference>
<keyword evidence="1" id="KW-0963">Cytoplasm</keyword>
<keyword evidence="7" id="KW-1185">Reference proteome</keyword>
<keyword evidence="3" id="KW-0648">Protein biosynthesis</keyword>
<evidence type="ECO:0000313" key="7">
    <source>
        <dbReference type="Proteomes" id="UP001281410"/>
    </source>
</evidence>
<evidence type="ECO:0000259" key="5">
    <source>
        <dbReference type="Pfam" id="PF05470"/>
    </source>
</evidence>
<dbReference type="PANTHER" id="PTHR13937">
    <property type="entry name" value="EUKARYOTIC TRANSLATION INITATION FACTOR 3, SUBUNIT 8 EIF3S8 -RELATED"/>
    <property type="match status" value="1"/>
</dbReference>
<dbReference type="Proteomes" id="UP001281410">
    <property type="component" value="Unassembled WGS sequence"/>
</dbReference>
<dbReference type="InterPro" id="IPR027516">
    <property type="entry name" value="EIF3C"/>
</dbReference>
<evidence type="ECO:0000256" key="3">
    <source>
        <dbReference type="ARBA" id="ARBA00022917"/>
    </source>
</evidence>
<reference evidence="6" key="1">
    <citation type="journal article" date="2023" name="Plant J.">
        <title>Genome sequences and population genomics provide insights into the demographic history, inbreeding, and mutation load of two 'living fossil' tree species of Dipteronia.</title>
        <authorList>
            <person name="Feng Y."/>
            <person name="Comes H.P."/>
            <person name="Chen J."/>
            <person name="Zhu S."/>
            <person name="Lu R."/>
            <person name="Zhang X."/>
            <person name="Li P."/>
            <person name="Qiu J."/>
            <person name="Olsen K.M."/>
            <person name="Qiu Y."/>
        </authorList>
    </citation>
    <scope>NUCLEOTIDE SEQUENCE</scope>
    <source>
        <strain evidence="6">NBL</strain>
    </source>
</reference>
<dbReference type="GO" id="GO:0003743">
    <property type="term" value="F:translation initiation factor activity"/>
    <property type="evidence" value="ECO:0007669"/>
    <property type="project" value="UniProtKB-KW"/>
</dbReference>
<proteinExistence type="predicted"/>
<evidence type="ECO:0000313" key="6">
    <source>
        <dbReference type="EMBL" id="KAK3221192.1"/>
    </source>
</evidence>
<protein>
    <recommendedName>
        <fullName evidence="5">Eukaryotic translation initiation factor 3 subunit C N-terminal domain-containing protein</fullName>
    </recommendedName>
</protein>
<dbReference type="AlphaFoldDB" id="A0AAE0ANJ1"/>
<dbReference type="PANTHER" id="PTHR13937:SF0">
    <property type="entry name" value="EUKARYOTIC TRANSLATION INITIATION FACTOR 3 SUBUNIT C-RELATED"/>
    <property type="match status" value="1"/>
</dbReference>
<dbReference type="EMBL" id="JANJYJ010000003">
    <property type="protein sequence ID" value="KAK3221192.1"/>
    <property type="molecule type" value="Genomic_DNA"/>
</dbReference>
<comment type="caution">
    <text evidence="6">The sequence shown here is derived from an EMBL/GenBank/DDBJ whole genome shotgun (WGS) entry which is preliminary data.</text>
</comment>
<dbReference type="GO" id="GO:0005852">
    <property type="term" value="C:eukaryotic translation initiation factor 3 complex"/>
    <property type="evidence" value="ECO:0007669"/>
    <property type="project" value="InterPro"/>
</dbReference>
<dbReference type="GO" id="GO:0003723">
    <property type="term" value="F:RNA binding"/>
    <property type="evidence" value="ECO:0007669"/>
    <property type="project" value="InterPro"/>
</dbReference>
<keyword evidence="4" id="KW-0472">Membrane</keyword>
<gene>
    <name evidence="6" type="ORF">Dsin_008217</name>
</gene>
<sequence>MTGFYQERMERRRQMPYHMPINLELLEIVHLHLICVMLLEVPNMMLCTRMDLSQKRRGTQDYALLERLLGAASGNTTFLSTRVVGKVVDDILPAVVGGHWQVASVTRTRRILREGIYRQGIPDGVMEPHGQSP</sequence>
<keyword evidence="4" id="KW-0812">Transmembrane</keyword>
<organism evidence="6 7">
    <name type="scientific">Dipteronia sinensis</name>
    <dbReference type="NCBI Taxonomy" id="43782"/>
    <lineage>
        <taxon>Eukaryota</taxon>
        <taxon>Viridiplantae</taxon>
        <taxon>Streptophyta</taxon>
        <taxon>Embryophyta</taxon>
        <taxon>Tracheophyta</taxon>
        <taxon>Spermatophyta</taxon>
        <taxon>Magnoliopsida</taxon>
        <taxon>eudicotyledons</taxon>
        <taxon>Gunneridae</taxon>
        <taxon>Pentapetalae</taxon>
        <taxon>rosids</taxon>
        <taxon>malvids</taxon>
        <taxon>Sapindales</taxon>
        <taxon>Sapindaceae</taxon>
        <taxon>Hippocastanoideae</taxon>
        <taxon>Acereae</taxon>
        <taxon>Dipteronia</taxon>
    </lineage>
</organism>
<name>A0AAE0ANJ1_9ROSI</name>